<organism evidence="3">
    <name type="scientific">Cyanobacterium aponinum AL20115</name>
    <dbReference type="NCBI Taxonomy" id="3090662"/>
    <lineage>
        <taxon>Bacteria</taxon>
        <taxon>Bacillati</taxon>
        <taxon>Cyanobacteriota</taxon>
        <taxon>Cyanophyceae</taxon>
        <taxon>Oscillatoriophycideae</taxon>
        <taxon>Chroococcales</taxon>
        <taxon>Geminocystaceae</taxon>
        <taxon>Cyanobacterium</taxon>
    </lineage>
</organism>
<keyword evidence="1 3" id="KW-0436">Ligase</keyword>
<evidence type="ECO:0000256" key="1">
    <source>
        <dbReference type="ARBA" id="ARBA00022598"/>
    </source>
</evidence>
<name>A0AAF1C2X4_9CHRO</name>
<proteinExistence type="predicted"/>
<dbReference type="Gene3D" id="3.30.930.10">
    <property type="entry name" value="Bira Bifunctional Protein, Domain 2"/>
    <property type="match status" value="1"/>
</dbReference>
<dbReference type="GO" id="GO:0005737">
    <property type="term" value="C:cytoplasm"/>
    <property type="evidence" value="ECO:0007669"/>
    <property type="project" value="TreeGrafter"/>
</dbReference>
<dbReference type="EMBL" id="CP138348">
    <property type="protein sequence ID" value="WPF90172.1"/>
    <property type="molecule type" value="Genomic_DNA"/>
</dbReference>
<reference evidence="3" key="1">
    <citation type="submission" date="2023-11" db="EMBL/GenBank/DDBJ databases">
        <title>Genome sequence of Cyanobacterium aponinum BCRC AL20115.</title>
        <authorList>
            <person name="Chang H.-Y."/>
            <person name="Lin K.-M."/>
            <person name="Hsueh H.-T."/>
            <person name="Chu H.-A."/>
            <person name="Kuo C.-H."/>
        </authorList>
    </citation>
    <scope>NUCLEOTIDE SEQUENCE</scope>
    <source>
        <strain evidence="3">AL20115</strain>
    </source>
</reference>
<evidence type="ECO:0000313" key="3">
    <source>
        <dbReference type="EMBL" id="WPF90172.1"/>
    </source>
</evidence>
<dbReference type="InterPro" id="IPR004408">
    <property type="entry name" value="Biotin_CoA_COase_ligase"/>
</dbReference>
<dbReference type="InterPro" id="IPR045864">
    <property type="entry name" value="aa-tRNA-synth_II/BPL/LPL"/>
</dbReference>
<feature type="domain" description="BPL/LPL catalytic" evidence="2">
    <location>
        <begin position="30"/>
        <end position="151"/>
    </location>
</feature>
<dbReference type="GO" id="GO:0004077">
    <property type="term" value="F:biotin--[biotin carboxyl-carrier protein] ligase activity"/>
    <property type="evidence" value="ECO:0007669"/>
    <property type="project" value="UniProtKB-EC"/>
</dbReference>
<evidence type="ECO:0000259" key="2">
    <source>
        <dbReference type="Pfam" id="PF03099"/>
    </source>
</evidence>
<protein>
    <submittedName>
        <fullName evidence="3">Biotin--[acetyl-CoA-carboxylase] ligase</fullName>
        <ecNumber evidence="3">6.3.4.15</ecNumber>
    </submittedName>
</protein>
<dbReference type="PANTHER" id="PTHR12835">
    <property type="entry name" value="BIOTIN PROTEIN LIGASE"/>
    <property type="match status" value="1"/>
</dbReference>
<dbReference type="AlphaFoldDB" id="A0AAF1C2X4"/>
<accession>A0AAF1C2X4</accession>
<dbReference type="RefSeq" id="WP_320002217.1">
    <property type="nucleotide sequence ID" value="NZ_CP138348.1"/>
</dbReference>
<dbReference type="InterPro" id="IPR004143">
    <property type="entry name" value="BPL_LPL_catalytic"/>
</dbReference>
<dbReference type="NCBIfam" id="TIGR00121">
    <property type="entry name" value="birA_ligase"/>
    <property type="match status" value="1"/>
</dbReference>
<gene>
    <name evidence="3" type="ORF">SAY89_07865</name>
</gene>
<dbReference type="SUPFAM" id="SSF55681">
    <property type="entry name" value="Class II aaRS and biotin synthetases"/>
    <property type="match status" value="1"/>
</dbReference>
<dbReference type="EC" id="6.3.4.15" evidence="3"/>
<dbReference type="PANTHER" id="PTHR12835:SF5">
    <property type="entry name" value="BIOTIN--PROTEIN LIGASE"/>
    <property type="match status" value="1"/>
</dbReference>
<dbReference type="Pfam" id="PF03099">
    <property type="entry name" value="BPL_LplA_LipB"/>
    <property type="match status" value="1"/>
</dbReference>
<sequence>MNKIVFNLPETFAYNLFKLNQIDCYLYDTLTSTNDQAWLLEKQNNIPFPFVVIARQQTAGKGQRGHIWRSHLGGLYLSLGLELNLPVDCLHHLTLFSANAIASEFNNIKIPVAIKWLNDLILEGRKLGGILWETKIEKSIIKKAVIGIGINYQNNSPANGISLNDYLCVGQNPDIDSIEKIGFLAIKAIINGYYFYKNYGIDFVVKTYNSLLYNHKETALINQQKGEILGVNKNAHLLIKISSQNAKTIIKFPPEKYSISYNKNSQGYFVLEEK</sequence>